<dbReference type="Proteomes" id="UP000465035">
    <property type="component" value="Chromosome"/>
</dbReference>
<dbReference type="AlphaFoldDB" id="A0A6P1EDF1"/>
<evidence type="ECO:0000313" key="2">
    <source>
        <dbReference type="EMBL" id="QHB52793.1"/>
    </source>
</evidence>
<feature type="transmembrane region" description="Helical" evidence="1">
    <location>
        <begin position="194"/>
        <end position="214"/>
    </location>
</feature>
<proteinExistence type="predicted"/>
<keyword evidence="1" id="KW-0812">Transmembrane</keyword>
<feature type="transmembrane region" description="Helical" evidence="1">
    <location>
        <begin position="154"/>
        <end position="174"/>
    </location>
</feature>
<dbReference type="GeneID" id="69059021"/>
<keyword evidence="1" id="KW-0472">Membrane</keyword>
<name>A0A6P1EDF1_LENHI</name>
<protein>
    <submittedName>
        <fullName evidence="2">Calcium-binding protein</fullName>
    </submittedName>
</protein>
<sequence>MVTTIITSIVSFIGTNIDDTFVLAVWFSQVDAVLRKRDIVWGQFVGFELLVLVSVFAAYGLSFLPTDKVGWLGVIPIVLGIKKWLEYRHHSGKSDEAEEAEIQAEIKQTKKISPRATALSKLINPQMVSVGLVTVSNGAGNLTVYIPLFTEYTIFELVVTVIVFTIMTGVWCYLGYKIANLPIIKDKLDHYKSVMIPIIFIAIGIYVLVESGVMG</sequence>
<reference evidence="2 3" key="1">
    <citation type="submission" date="2019-12" db="EMBL/GenBank/DDBJ databases">
        <title>Lactobacillus hilgardii FLUB.</title>
        <authorList>
            <person name="Gustaw K."/>
        </authorList>
    </citation>
    <scope>NUCLEOTIDE SEQUENCE [LARGE SCALE GENOMIC DNA]</scope>
    <source>
        <strain evidence="2 3">FLUB</strain>
    </source>
</reference>
<feature type="transmembrane region" description="Helical" evidence="1">
    <location>
        <begin position="6"/>
        <end position="27"/>
    </location>
</feature>
<dbReference type="InterPro" id="IPR004676">
    <property type="entry name" value="Cd-R_transporter"/>
</dbReference>
<gene>
    <name evidence="2" type="ORF">GQR93_11620</name>
</gene>
<dbReference type="RefSeq" id="WP_004466592.1">
    <property type="nucleotide sequence ID" value="NZ_CABKOL010000104.1"/>
</dbReference>
<dbReference type="EMBL" id="CP047121">
    <property type="protein sequence ID" value="QHB52793.1"/>
    <property type="molecule type" value="Genomic_DNA"/>
</dbReference>
<organism evidence="2 3">
    <name type="scientific">Lentilactobacillus hilgardii</name>
    <name type="common">Lactobacillus hilgardii</name>
    <dbReference type="NCBI Taxonomy" id="1588"/>
    <lineage>
        <taxon>Bacteria</taxon>
        <taxon>Bacillati</taxon>
        <taxon>Bacillota</taxon>
        <taxon>Bacilli</taxon>
        <taxon>Lactobacillales</taxon>
        <taxon>Lactobacillaceae</taxon>
        <taxon>Lentilactobacillus</taxon>
    </lineage>
</organism>
<keyword evidence="1" id="KW-1133">Transmembrane helix</keyword>
<dbReference type="Pfam" id="PF03596">
    <property type="entry name" value="Cad"/>
    <property type="match status" value="1"/>
</dbReference>
<evidence type="ECO:0000256" key="1">
    <source>
        <dbReference type="SAM" id="Phobius"/>
    </source>
</evidence>
<evidence type="ECO:0000313" key="3">
    <source>
        <dbReference type="Proteomes" id="UP000465035"/>
    </source>
</evidence>
<feature type="transmembrane region" description="Helical" evidence="1">
    <location>
        <begin position="39"/>
        <end position="63"/>
    </location>
</feature>
<accession>A0A6P1EDF1</accession>